<organism evidence="1 2">
    <name type="scientific">Emericella nidulans (strain FGSC A4 / ATCC 38163 / CBS 112.46 / NRRL 194 / M139)</name>
    <name type="common">Aspergillus nidulans</name>
    <dbReference type="NCBI Taxonomy" id="227321"/>
    <lineage>
        <taxon>Eukaryota</taxon>
        <taxon>Fungi</taxon>
        <taxon>Dikarya</taxon>
        <taxon>Ascomycota</taxon>
        <taxon>Pezizomycotina</taxon>
        <taxon>Eurotiomycetes</taxon>
        <taxon>Eurotiomycetidae</taxon>
        <taxon>Eurotiales</taxon>
        <taxon>Aspergillaceae</taxon>
        <taxon>Aspergillus</taxon>
        <taxon>Aspergillus subgen. Nidulantes</taxon>
    </lineage>
</organism>
<sequence length="77" mass="8820">MAVVKVKVKRRRPEVSFILGGILEARIYKEKELPAGPSSACEQEDQKYCDKMRRPIMRPRRIESIAIDWLLSAASFG</sequence>
<dbReference type="InParanoid" id="C8V0D7"/>
<accession>C8V0D7</accession>
<reference evidence="2" key="2">
    <citation type="journal article" date="2009" name="Fungal Genet. Biol.">
        <title>The 2008 update of the Aspergillus nidulans genome annotation: a community effort.</title>
        <authorList>
            <person name="Wortman J.R."/>
            <person name="Gilsenan J.M."/>
            <person name="Joardar V."/>
            <person name="Deegan J."/>
            <person name="Clutterbuck J."/>
            <person name="Andersen M.R."/>
            <person name="Archer D."/>
            <person name="Bencina M."/>
            <person name="Braus G."/>
            <person name="Coutinho P."/>
            <person name="von Dohren H."/>
            <person name="Doonan J."/>
            <person name="Driessen A.J."/>
            <person name="Durek P."/>
            <person name="Espeso E."/>
            <person name="Fekete E."/>
            <person name="Flipphi M."/>
            <person name="Estrada C.G."/>
            <person name="Geysens S."/>
            <person name="Goldman G."/>
            <person name="de Groot P.W."/>
            <person name="Hansen K."/>
            <person name="Harris S.D."/>
            <person name="Heinekamp T."/>
            <person name="Helmstaedt K."/>
            <person name="Henrissat B."/>
            <person name="Hofmann G."/>
            <person name="Homan T."/>
            <person name="Horio T."/>
            <person name="Horiuchi H."/>
            <person name="James S."/>
            <person name="Jones M."/>
            <person name="Karaffa L."/>
            <person name="Karanyi Z."/>
            <person name="Kato M."/>
            <person name="Keller N."/>
            <person name="Kelly D.E."/>
            <person name="Kiel J.A."/>
            <person name="Kim J.M."/>
            <person name="van der Klei I.J."/>
            <person name="Klis F.M."/>
            <person name="Kovalchuk A."/>
            <person name="Krasevec N."/>
            <person name="Kubicek C.P."/>
            <person name="Liu B."/>
            <person name="Maccabe A."/>
            <person name="Meyer V."/>
            <person name="Mirabito P."/>
            <person name="Miskei M."/>
            <person name="Mos M."/>
            <person name="Mullins J."/>
            <person name="Nelson D.R."/>
            <person name="Nielsen J."/>
            <person name="Oakley B.R."/>
            <person name="Osmani S.A."/>
            <person name="Pakula T."/>
            <person name="Paszewski A."/>
            <person name="Paulsen I."/>
            <person name="Pilsyk S."/>
            <person name="Pocsi I."/>
            <person name="Punt P.J."/>
            <person name="Ram A.F."/>
            <person name="Ren Q."/>
            <person name="Robellet X."/>
            <person name="Robson G."/>
            <person name="Seiboth B."/>
            <person name="van Solingen P."/>
            <person name="Specht T."/>
            <person name="Sun J."/>
            <person name="Taheri-Talesh N."/>
            <person name="Takeshita N."/>
            <person name="Ussery D."/>
            <person name="vanKuyk P.A."/>
            <person name="Visser H."/>
            <person name="van de Vondervoort P.J."/>
            <person name="de Vries R.P."/>
            <person name="Walton J."/>
            <person name="Xiang X."/>
            <person name="Xiong Y."/>
            <person name="Zeng A.P."/>
            <person name="Brandt B.W."/>
            <person name="Cornell M.J."/>
            <person name="van den Hondel C.A."/>
            <person name="Visser J."/>
            <person name="Oliver S.G."/>
            <person name="Turner G."/>
        </authorList>
    </citation>
    <scope>GENOME REANNOTATION</scope>
    <source>
        <strain evidence="2">FGSC A4 / ATCC 38163 / CBS 112.46 / NRRL 194 / M139</strain>
    </source>
</reference>
<dbReference type="KEGG" id="ani:ANIA_11509"/>
<dbReference type="GeneID" id="74897084"/>
<protein>
    <submittedName>
        <fullName evidence="1">Uncharacterized protein</fullName>
    </submittedName>
</protein>
<reference evidence="2" key="1">
    <citation type="journal article" date="2005" name="Nature">
        <title>Sequencing of Aspergillus nidulans and comparative analysis with A. fumigatus and A. oryzae.</title>
        <authorList>
            <person name="Galagan J.E."/>
            <person name="Calvo S.E."/>
            <person name="Cuomo C."/>
            <person name="Ma L.J."/>
            <person name="Wortman J.R."/>
            <person name="Batzoglou S."/>
            <person name="Lee S.I."/>
            <person name="Basturkmen M."/>
            <person name="Spevak C.C."/>
            <person name="Clutterbuck J."/>
            <person name="Kapitonov V."/>
            <person name="Jurka J."/>
            <person name="Scazzocchio C."/>
            <person name="Farman M."/>
            <person name="Butler J."/>
            <person name="Purcell S."/>
            <person name="Harris S."/>
            <person name="Braus G.H."/>
            <person name="Draht O."/>
            <person name="Busch S."/>
            <person name="D'Enfert C."/>
            <person name="Bouchier C."/>
            <person name="Goldman G.H."/>
            <person name="Bell-Pedersen D."/>
            <person name="Griffiths-Jones S."/>
            <person name="Doonan J.H."/>
            <person name="Yu J."/>
            <person name="Vienken K."/>
            <person name="Pain A."/>
            <person name="Freitag M."/>
            <person name="Selker E.U."/>
            <person name="Archer D.B."/>
            <person name="Penalva M.A."/>
            <person name="Oakley B.R."/>
            <person name="Momany M."/>
            <person name="Tanaka T."/>
            <person name="Kumagai T."/>
            <person name="Asai K."/>
            <person name="Machida M."/>
            <person name="Nierman W.C."/>
            <person name="Denning D.W."/>
            <person name="Caddick M."/>
            <person name="Hynes M."/>
            <person name="Paoletti M."/>
            <person name="Fischer R."/>
            <person name="Miller B."/>
            <person name="Dyer P."/>
            <person name="Sachs M.S."/>
            <person name="Osmani S.A."/>
            <person name="Birren B.W."/>
        </authorList>
    </citation>
    <scope>NUCLEOTIDE SEQUENCE [LARGE SCALE GENOMIC DNA]</scope>
    <source>
        <strain evidence="2">FGSC A4 / ATCC 38163 / CBS 112.46 / NRRL 194 / M139</strain>
    </source>
</reference>
<dbReference type="HOGENOM" id="CLU_2638057_0_0_1"/>
<gene>
    <name evidence="1" type="ORF">ANIA_11509</name>
</gene>
<dbReference type="EMBL" id="BN001301">
    <property type="protein sequence ID" value="CBF69454.1"/>
    <property type="molecule type" value="Genomic_DNA"/>
</dbReference>
<keyword evidence="2" id="KW-1185">Reference proteome</keyword>
<evidence type="ECO:0000313" key="2">
    <source>
        <dbReference type="Proteomes" id="UP000000560"/>
    </source>
</evidence>
<proteinExistence type="predicted"/>
<dbReference type="AlphaFoldDB" id="C8V0D7"/>
<name>C8V0D7_EMENI</name>
<evidence type="ECO:0000313" key="1">
    <source>
        <dbReference type="EMBL" id="CBF69454.1"/>
    </source>
</evidence>
<dbReference type="RefSeq" id="XP_050466923.1">
    <property type="nucleotide sequence ID" value="XM_050612232.1"/>
</dbReference>
<dbReference type="Proteomes" id="UP000000560">
    <property type="component" value="Chromosome I"/>
</dbReference>